<accession>A0ABN9KVY0</accession>
<evidence type="ECO:0000313" key="3">
    <source>
        <dbReference type="Proteomes" id="UP001176940"/>
    </source>
</evidence>
<protein>
    <submittedName>
        <fullName evidence="2">Uncharacterized protein</fullName>
    </submittedName>
</protein>
<proteinExistence type="predicted"/>
<dbReference type="EMBL" id="CAUEEQ010002224">
    <property type="protein sequence ID" value="CAJ0922172.1"/>
    <property type="molecule type" value="Genomic_DNA"/>
</dbReference>
<keyword evidence="3" id="KW-1185">Reference proteome</keyword>
<dbReference type="Proteomes" id="UP001176940">
    <property type="component" value="Unassembled WGS sequence"/>
</dbReference>
<organism evidence="2 3">
    <name type="scientific">Ranitomeya imitator</name>
    <name type="common">mimic poison frog</name>
    <dbReference type="NCBI Taxonomy" id="111125"/>
    <lineage>
        <taxon>Eukaryota</taxon>
        <taxon>Metazoa</taxon>
        <taxon>Chordata</taxon>
        <taxon>Craniata</taxon>
        <taxon>Vertebrata</taxon>
        <taxon>Euteleostomi</taxon>
        <taxon>Amphibia</taxon>
        <taxon>Batrachia</taxon>
        <taxon>Anura</taxon>
        <taxon>Neobatrachia</taxon>
        <taxon>Hyloidea</taxon>
        <taxon>Dendrobatidae</taxon>
        <taxon>Dendrobatinae</taxon>
        <taxon>Ranitomeya</taxon>
    </lineage>
</organism>
<comment type="caution">
    <text evidence="2">The sequence shown here is derived from an EMBL/GenBank/DDBJ whole genome shotgun (WGS) entry which is preliminary data.</text>
</comment>
<feature type="chain" id="PRO_5045509621" evidence="1">
    <location>
        <begin position="18"/>
        <end position="291"/>
    </location>
</feature>
<feature type="signal peptide" evidence="1">
    <location>
        <begin position="1"/>
        <end position="17"/>
    </location>
</feature>
<reference evidence="2" key="1">
    <citation type="submission" date="2023-07" db="EMBL/GenBank/DDBJ databases">
        <authorList>
            <person name="Stuckert A."/>
        </authorList>
    </citation>
    <scope>NUCLEOTIDE SEQUENCE</scope>
</reference>
<keyword evidence="1" id="KW-0732">Signal</keyword>
<gene>
    <name evidence="2" type="ORF">RIMI_LOCUS1692923</name>
</gene>
<name>A0ABN9KVY0_9NEOB</name>
<sequence>MKIILFFALASASICWGLNTPANYSSPPYPTFQCNNPYINTYSADKSCLEHALEVVPNLVVAGNRLICKHLWGQMNHRFEYYEDFTNEVKAFLKCAGCSAGGMLGLENELEETGALAGDVLAEVFPTIAEFIHGVKVVEPVLDVMCYLLSNVFTSECLPLITQNANLLVKDLKTLSCQKTQNKLNPKTLVAIVGNAGCLSDELLKTDGLLEHITGTVAAALAPIVSHAADLVLKLPLVGNLVKSISCLLHFYSSLIIDQGISMIKEMHNRFSASGYGTWMFLHLLEEVESL</sequence>
<evidence type="ECO:0000313" key="2">
    <source>
        <dbReference type="EMBL" id="CAJ0922172.1"/>
    </source>
</evidence>
<evidence type="ECO:0000256" key="1">
    <source>
        <dbReference type="SAM" id="SignalP"/>
    </source>
</evidence>